<evidence type="ECO:0000256" key="2">
    <source>
        <dbReference type="ARBA" id="ARBA00023242"/>
    </source>
</evidence>
<dbReference type="InterPro" id="IPR017930">
    <property type="entry name" value="Myb_dom"/>
</dbReference>
<comment type="caution">
    <text evidence="6">The sequence shown here is derived from an EMBL/GenBank/DDBJ whole genome shotgun (WGS) entry which is preliminary data.</text>
</comment>
<name>A0ABC8SMU4_9AQUA</name>
<feature type="domain" description="Myb-like" evidence="4">
    <location>
        <begin position="505"/>
        <end position="573"/>
    </location>
</feature>
<gene>
    <name evidence="6" type="ORF">ILEXP_LOCUS27166</name>
</gene>
<evidence type="ECO:0000313" key="6">
    <source>
        <dbReference type="EMBL" id="CAK9158521.1"/>
    </source>
</evidence>
<dbReference type="InterPro" id="IPR001005">
    <property type="entry name" value="SANT/Myb"/>
</dbReference>
<feature type="compositionally biased region" description="Basic and acidic residues" evidence="3">
    <location>
        <begin position="71"/>
        <end position="82"/>
    </location>
</feature>
<dbReference type="EMBL" id="CAUOFW020003192">
    <property type="protein sequence ID" value="CAK9158521.1"/>
    <property type="molecule type" value="Genomic_DNA"/>
</dbReference>
<dbReference type="AlphaFoldDB" id="A0ABC8SMU4"/>
<feature type="compositionally biased region" description="Basic residues" evidence="3">
    <location>
        <begin position="205"/>
        <end position="220"/>
    </location>
</feature>
<evidence type="ECO:0000259" key="5">
    <source>
        <dbReference type="PROSITE" id="PS51294"/>
    </source>
</evidence>
<evidence type="ECO:0000256" key="1">
    <source>
        <dbReference type="ARBA" id="ARBA00004123"/>
    </source>
</evidence>
<feature type="compositionally biased region" description="Basic and acidic residues" evidence="3">
    <location>
        <begin position="50"/>
        <end position="59"/>
    </location>
</feature>
<reference evidence="6 7" key="1">
    <citation type="submission" date="2024-02" db="EMBL/GenBank/DDBJ databases">
        <authorList>
            <person name="Vignale AGUSTIN F."/>
            <person name="Sosa J E."/>
            <person name="Modenutti C."/>
        </authorList>
    </citation>
    <scope>NUCLEOTIDE SEQUENCE [LARGE SCALE GENOMIC DNA]</scope>
</reference>
<feature type="region of interest" description="Disordered" evidence="3">
    <location>
        <begin position="149"/>
        <end position="355"/>
    </location>
</feature>
<sequence>MGKKSNKSKKYETGDLEQVTDSTDAISTGFGSNLNLHENFQGKKNKKRHEVGGDGELHGIHAKAVISKGAAKIEGDIEVEKGPRKKNRKSEFNEEVTDCTDGASVGVENNVRLNKEDEVKRKKKKKQEVGGDIGLNGIHDEAVNGMDFVEVDGDLQKDKDQKKEKKKRGLKSIEDKNKLNDVVGEWNRGLQTIDGADVGSDSVLKPRKNNKKNRKEKRKKDGSDTFSSSMKIVDNVIIGKDAVKGNRSPEKEGITEMKNWEEWAKEKEEEDEKRKDRNDIEDCDVEGKKKTQDGKEIGKSLNKYDANVAENFESKKRKKKKDKAQDSVAKNGNTGKRKVPEVDDSESPKGKGKLKKVRFSGHVEIFPLSDNPSTGKGKNWEDDLVRGKRFSREEDEIVKEAVLTYIEAHGLGEEGLDMVMHCGSHPETRNCWKEIGAAIPYRPPLAIYYRAHILFERDEQRKWTQDEYELIRKYQEKHGNDWKSLADELGKHRFHVKDTWRRIKLSNMKKGHWSQEEYQTLFDLVNADLQMRAFEEKKSKHGMLRDNIPWEAISDKLSTRINATCCRKWYTQLTSSMVAEGIWADTDDYRLLDELFKLDACCIEDVNWDELLDHRSGELCRKRWDQMGRHIGHHRNKSFADQVEILAKRYCPNLLEAREAWDSKPVVP</sequence>
<evidence type="ECO:0000259" key="4">
    <source>
        <dbReference type="PROSITE" id="PS50090"/>
    </source>
</evidence>
<dbReference type="PANTHER" id="PTHR47430:SF4">
    <property type="entry name" value="GB|AAC33480.1"/>
    <property type="match status" value="1"/>
</dbReference>
<feature type="domain" description="HTH myb-type" evidence="5">
    <location>
        <begin position="461"/>
        <end position="508"/>
    </location>
</feature>
<feature type="region of interest" description="Disordered" evidence="3">
    <location>
        <begin position="1"/>
        <end position="59"/>
    </location>
</feature>
<dbReference type="GO" id="GO:0005634">
    <property type="term" value="C:nucleus"/>
    <property type="evidence" value="ECO:0007669"/>
    <property type="project" value="UniProtKB-SubCell"/>
</dbReference>
<dbReference type="InterPro" id="IPR009057">
    <property type="entry name" value="Homeodomain-like_sf"/>
</dbReference>
<feature type="compositionally biased region" description="Basic and acidic residues" evidence="3">
    <location>
        <begin position="241"/>
        <end position="298"/>
    </location>
</feature>
<proteinExistence type="predicted"/>
<feature type="compositionally biased region" description="Polar residues" evidence="3">
    <location>
        <begin position="19"/>
        <end position="38"/>
    </location>
</feature>
<evidence type="ECO:0000313" key="7">
    <source>
        <dbReference type="Proteomes" id="UP001642360"/>
    </source>
</evidence>
<feature type="domain" description="Myb-like" evidence="4">
    <location>
        <begin position="455"/>
        <end position="504"/>
    </location>
</feature>
<feature type="region of interest" description="Disordered" evidence="3">
    <location>
        <begin position="71"/>
        <end position="103"/>
    </location>
</feature>
<keyword evidence="2" id="KW-0539">Nucleus</keyword>
<evidence type="ECO:0000256" key="3">
    <source>
        <dbReference type="SAM" id="MobiDB-lite"/>
    </source>
</evidence>
<dbReference type="CDD" id="cd00167">
    <property type="entry name" value="SANT"/>
    <property type="match status" value="1"/>
</dbReference>
<protein>
    <recommendedName>
        <fullName evidence="8">Cyclin-D-binding Myb-like transcription factor 1</fullName>
    </recommendedName>
</protein>
<dbReference type="Gene3D" id="1.10.10.60">
    <property type="entry name" value="Homeodomain-like"/>
    <property type="match status" value="2"/>
</dbReference>
<dbReference type="PROSITE" id="PS50090">
    <property type="entry name" value="MYB_LIKE"/>
    <property type="match status" value="3"/>
</dbReference>
<dbReference type="Pfam" id="PF13921">
    <property type="entry name" value="Myb_DNA-bind_6"/>
    <property type="match status" value="1"/>
</dbReference>
<feature type="domain" description="Myb-like" evidence="4">
    <location>
        <begin position="575"/>
        <end position="628"/>
    </location>
</feature>
<organism evidence="6 7">
    <name type="scientific">Ilex paraguariensis</name>
    <name type="common">yerba mate</name>
    <dbReference type="NCBI Taxonomy" id="185542"/>
    <lineage>
        <taxon>Eukaryota</taxon>
        <taxon>Viridiplantae</taxon>
        <taxon>Streptophyta</taxon>
        <taxon>Embryophyta</taxon>
        <taxon>Tracheophyta</taxon>
        <taxon>Spermatophyta</taxon>
        <taxon>Magnoliopsida</taxon>
        <taxon>eudicotyledons</taxon>
        <taxon>Gunneridae</taxon>
        <taxon>Pentapetalae</taxon>
        <taxon>asterids</taxon>
        <taxon>campanulids</taxon>
        <taxon>Aquifoliales</taxon>
        <taxon>Aquifoliaceae</taxon>
        <taxon>Ilex</taxon>
    </lineage>
</organism>
<feature type="compositionally biased region" description="Basic and acidic residues" evidence="3">
    <location>
        <begin position="154"/>
        <end position="163"/>
    </location>
</feature>
<feature type="compositionally biased region" description="Basic and acidic residues" evidence="3">
    <location>
        <begin position="338"/>
        <end position="349"/>
    </location>
</feature>
<dbReference type="SUPFAM" id="SSF46689">
    <property type="entry name" value="Homeodomain-like"/>
    <property type="match status" value="1"/>
</dbReference>
<feature type="region of interest" description="Disordered" evidence="3">
    <location>
        <begin position="118"/>
        <end position="137"/>
    </location>
</feature>
<accession>A0ABC8SMU4</accession>
<dbReference type="PANTHER" id="PTHR47430">
    <property type="entry name" value="GB|AAC33480.1"/>
    <property type="match status" value="1"/>
</dbReference>
<evidence type="ECO:0008006" key="8">
    <source>
        <dbReference type="Google" id="ProtNLM"/>
    </source>
</evidence>
<dbReference type="SMART" id="SM00717">
    <property type="entry name" value="SANT"/>
    <property type="match status" value="3"/>
</dbReference>
<keyword evidence="7" id="KW-1185">Reference proteome</keyword>
<comment type="subcellular location">
    <subcellularLocation>
        <location evidence="1">Nucleus</location>
    </subcellularLocation>
</comment>
<dbReference type="Proteomes" id="UP001642360">
    <property type="component" value="Unassembled WGS sequence"/>
</dbReference>
<dbReference type="PROSITE" id="PS51294">
    <property type="entry name" value="HTH_MYB"/>
    <property type="match status" value="1"/>
</dbReference>